<feature type="chain" id="PRO_5014597761" evidence="1">
    <location>
        <begin position="21"/>
        <end position="105"/>
    </location>
</feature>
<reference evidence="2" key="1">
    <citation type="submission" date="2018-01" db="EMBL/GenBank/DDBJ databases">
        <title>An insight into the sialome of Amazonian anophelines.</title>
        <authorList>
            <person name="Ribeiro J.M."/>
            <person name="Scarpassa V."/>
            <person name="Calvo E."/>
        </authorList>
    </citation>
    <scope>NUCLEOTIDE SEQUENCE</scope>
    <source>
        <tissue evidence="2">Salivary glands</tissue>
    </source>
</reference>
<accession>A0A2M4C8G9</accession>
<dbReference type="PROSITE" id="PS51257">
    <property type="entry name" value="PROKAR_LIPOPROTEIN"/>
    <property type="match status" value="1"/>
</dbReference>
<protein>
    <submittedName>
        <fullName evidence="2">Putative secreted protein</fullName>
    </submittedName>
</protein>
<organism evidence="2">
    <name type="scientific">Anopheles marajoara</name>
    <dbReference type="NCBI Taxonomy" id="58244"/>
    <lineage>
        <taxon>Eukaryota</taxon>
        <taxon>Metazoa</taxon>
        <taxon>Ecdysozoa</taxon>
        <taxon>Arthropoda</taxon>
        <taxon>Hexapoda</taxon>
        <taxon>Insecta</taxon>
        <taxon>Pterygota</taxon>
        <taxon>Neoptera</taxon>
        <taxon>Endopterygota</taxon>
        <taxon>Diptera</taxon>
        <taxon>Nematocera</taxon>
        <taxon>Culicoidea</taxon>
        <taxon>Culicidae</taxon>
        <taxon>Anophelinae</taxon>
        <taxon>Anopheles</taxon>
    </lineage>
</organism>
<feature type="signal peptide" evidence="1">
    <location>
        <begin position="1"/>
        <end position="20"/>
    </location>
</feature>
<evidence type="ECO:0000256" key="1">
    <source>
        <dbReference type="SAM" id="SignalP"/>
    </source>
</evidence>
<dbReference type="AlphaFoldDB" id="A0A2M4C8G9"/>
<evidence type="ECO:0000313" key="2">
    <source>
        <dbReference type="EMBL" id="MBW61549.1"/>
    </source>
</evidence>
<name>A0A2M4C8G9_9DIPT</name>
<sequence>MMMGVRNLLVCWSGWSGCVSTSTTTTTTYPPPPTHQRTTAEKHTIHIFALSGGTNERSRTPEQQTIIDIHTHMRARTNTRTSAPVVLVFLAERRFNRFHRFLNFL</sequence>
<keyword evidence="1" id="KW-0732">Signal</keyword>
<proteinExistence type="predicted"/>
<dbReference type="EMBL" id="GGFJ01012408">
    <property type="protein sequence ID" value="MBW61549.1"/>
    <property type="molecule type" value="Transcribed_RNA"/>
</dbReference>